<organism evidence="1 2">
    <name type="scientific">Paenibacillus jamilae</name>
    <dbReference type="NCBI Taxonomy" id="114136"/>
    <lineage>
        <taxon>Bacteria</taxon>
        <taxon>Bacillati</taxon>
        <taxon>Bacillota</taxon>
        <taxon>Bacilli</taxon>
        <taxon>Bacillales</taxon>
        <taxon>Paenibacillaceae</taxon>
        <taxon>Paenibacillus</taxon>
    </lineage>
</organism>
<evidence type="ECO:0000313" key="1">
    <source>
        <dbReference type="EMBL" id="KTS81505.1"/>
    </source>
</evidence>
<dbReference type="EMBL" id="LDRX01000069">
    <property type="protein sequence ID" value="KTS81505.1"/>
    <property type="molecule type" value="Genomic_DNA"/>
</dbReference>
<keyword evidence="2" id="KW-1185">Reference proteome</keyword>
<gene>
    <name evidence="1" type="ORF">NS115_15735</name>
</gene>
<dbReference type="Proteomes" id="UP000074866">
    <property type="component" value="Unassembled WGS sequence"/>
</dbReference>
<comment type="caution">
    <text evidence="1">The sequence shown here is derived from an EMBL/GenBank/DDBJ whole genome shotgun (WGS) entry which is preliminary data.</text>
</comment>
<reference evidence="1 2" key="1">
    <citation type="journal article" date="2016" name="Front. Microbiol.">
        <title>Genomic Resource of Rice Seed Associated Bacteria.</title>
        <authorList>
            <person name="Midha S."/>
            <person name="Bansal K."/>
            <person name="Sharma S."/>
            <person name="Kumar N."/>
            <person name="Patil P.P."/>
            <person name="Chaudhry V."/>
            <person name="Patil P.B."/>
        </authorList>
    </citation>
    <scope>NUCLEOTIDE SEQUENCE [LARGE SCALE GENOMIC DNA]</scope>
    <source>
        <strain evidence="1 2">NS115</strain>
    </source>
</reference>
<protein>
    <submittedName>
        <fullName evidence="1">Hydrolase</fullName>
    </submittedName>
</protein>
<proteinExistence type="predicted"/>
<name>A0ACC4ZT74_9BACL</name>
<accession>A0ACC4ZT74</accession>
<keyword evidence="1" id="KW-0378">Hydrolase</keyword>
<evidence type="ECO:0000313" key="2">
    <source>
        <dbReference type="Proteomes" id="UP000074866"/>
    </source>
</evidence>
<sequence length="257" mass="28524">MLRSQRNPKQLNMNIGTQILILEVSMGPFFGNSIIHPVLLKDEDGLTLIDSGMLGQLEPLRKAISDVGEDISRLKRIIITHQDIDHIGNVQALLDLLPNTALLAHKDDIPYMTGERPFIKLTPERINLMEPALKQQAEDMIRNLPDLRFAHILEDGEHLPYGGGIQIIHTPGHTPGHISLYVPAQKLLLAADELRVVEGELVGPAESATPDMPLALKSLDKLTVLDADKVLCYHGGYYDHNVQARLQALSQSREKTI</sequence>